<dbReference type="Proteomes" id="UP001591681">
    <property type="component" value="Unassembled WGS sequence"/>
</dbReference>
<feature type="domain" description="Neurotransmitter-gated ion-channel transmembrane" evidence="24">
    <location>
        <begin position="231"/>
        <end position="401"/>
    </location>
</feature>
<keyword evidence="13" id="KW-0325">Glycoprotein</keyword>
<comment type="subcellular location">
    <subcellularLocation>
        <location evidence="17">Postsynaptic cell membrane</location>
        <topology evidence="17">Multi-pass membrane protein</topology>
    </subcellularLocation>
</comment>
<gene>
    <name evidence="25" type="ORF">ACEWY4_022098</name>
</gene>
<evidence type="ECO:0000256" key="5">
    <source>
        <dbReference type="ARBA" id="ARBA00022692"/>
    </source>
</evidence>
<reference evidence="25 26" key="1">
    <citation type="submission" date="2024-09" db="EMBL/GenBank/DDBJ databases">
        <title>A chromosome-level genome assembly of Gray's grenadier anchovy, Coilia grayii.</title>
        <authorList>
            <person name="Fu Z."/>
        </authorList>
    </citation>
    <scope>NUCLEOTIDE SEQUENCE [LARGE SCALE GENOMIC DNA]</scope>
    <source>
        <strain evidence="25">G4</strain>
        <tissue evidence="25">Muscle</tissue>
    </source>
</reference>
<keyword evidence="14" id="KW-0628">Postsynaptic cell membrane</keyword>
<evidence type="ECO:0000256" key="18">
    <source>
        <dbReference type="ARBA" id="ARBA00034430"/>
    </source>
</evidence>
<comment type="function">
    <text evidence="1">After binding acetylcholine, the AChR responds by an extensive change in conformation that affects all subunits and leads to opening of an ion-conducting channel across the plasma membrane.</text>
</comment>
<evidence type="ECO:0000256" key="14">
    <source>
        <dbReference type="ARBA" id="ARBA00023257"/>
    </source>
</evidence>
<keyword evidence="4" id="KW-1003">Cell membrane</keyword>
<evidence type="ECO:0000256" key="7">
    <source>
        <dbReference type="ARBA" id="ARBA00022989"/>
    </source>
</evidence>
<sequence>MFAAFIACTFDKTHSHAEDELFKKLFIGYNKWSRPVPNTSDVVIVKFGLSIAQLIDVDEKNQMMTTNVWLKQEWNDYKLRWNPSDYDNVTSIRVPSELIWVPDIVLYNNADGEFAVTHMTKAHLFYTGQVRWVPPAIYKSSCSIDVTFFPFDQQSCKMKFGSWTYDKAKIDLERIENTVDLKDYWESGEWAIINAVGTYNTKKYDCCHEIYVDITYYFIIRRLPLFYTINLIIPCLLISCLTVLVFYLPSDCGEKITLCISVLLSLTVFLLLITEIIPSTSLVIPLIGEYLLFTMIFVTLSIVITVFVLNVHHRSPGTHKMPRWVHAVFLDLIPRWLFMQRPAPDGRRRRQLLLLQQRQRERHHRAHEVMDHHHHNHHPHHHHHANSWLHQHHHHHHHQHQRHGRQGGLGLPGLISTPPYLSTSATWGGRGDEPCQHCCYEDLELDTLSTAFSLSFRPPSPRPGGATPPLLSKLSNPHWGARQLGQGRGNSTTPSSSTQRPVKGESKSTTDTSGGFLLSPSVQRALEGVHYIADHLRAEDADFSVKEDWKYVAMVIDRIFLWMFIIVCLLGTIGLFLPPWLAGMI</sequence>
<dbReference type="Pfam" id="PF02931">
    <property type="entry name" value="Neur_chan_LBD"/>
    <property type="match status" value="1"/>
</dbReference>
<feature type="domain" description="Neurotransmitter-gated ion-channel ligand-binding" evidence="23">
    <location>
        <begin position="18"/>
        <end position="223"/>
    </location>
</feature>
<evidence type="ECO:0000256" key="6">
    <source>
        <dbReference type="ARBA" id="ARBA00022729"/>
    </source>
</evidence>
<evidence type="ECO:0000256" key="3">
    <source>
        <dbReference type="ARBA" id="ARBA00022448"/>
    </source>
</evidence>
<feature type="domain" description="Neurotransmitter-gated ion-channel transmembrane" evidence="24">
    <location>
        <begin position="492"/>
        <end position="576"/>
    </location>
</feature>
<dbReference type="EMBL" id="JBHFQA010000019">
    <property type="protein sequence ID" value="KAL2082280.1"/>
    <property type="molecule type" value="Genomic_DNA"/>
</dbReference>
<evidence type="ECO:0000256" key="11">
    <source>
        <dbReference type="ARBA" id="ARBA00023157"/>
    </source>
</evidence>
<evidence type="ECO:0008006" key="27">
    <source>
        <dbReference type="Google" id="ProtNLM"/>
    </source>
</evidence>
<accession>A0ABD1J524</accession>
<evidence type="ECO:0000256" key="17">
    <source>
        <dbReference type="ARBA" id="ARBA00034104"/>
    </source>
</evidence>
<feature type="region of interest" description="Disordered" evidence="22">
    <location>
        <begin position="454"/>
        <end position="516"/>
    </location>
</feature>
<keyword evidence="5 21" id="KW-0812">Transmembrane</keyword>
<dbReference type="InterPro" id="IPR018000">
    <property type="entry name" value="Neurotransmitter_ion_chnl_CS"/>
</dbReference>
<evidence type="ECO:0000256" key="19">
    <source>
        <dbReference type="ARBA" id="ARBA00036239"/>
    </source>
</evidence>
<keyword evidence="15" id="KW-1071">Ligand-gated ion channel</keyword>
<dbReference type="FunFam" id="1.20.58.390:FF:000001">
    <property type="entry name" value="Neuronal nicotinic acetylcholine receptor subunit 3"/>
    <property type="match status" value="1"/>
</dbReference>
<dbReference type="InterPro" id="IPR006029">
    <property type="entry name" value="Neurotrans-gated_channel_TM"/>
</dbReference>
<protein>
    <recommendedName>
        <fullName evidence="27">Neuronal acetylcholine receptor subunit alpha-2</fullName>
    </recommendedName>
</protein>
<dbReference type="InterPro" id="IPR006201">
    <property type="entry name" value="Neur_channel"/>
</dbReference>
<dbReference type="SUPFAM" id="SSF90112">
    <property type="entry name" value="Neurotransmitter-gated ion-channel transmembrane pore"/>
    <property type="match status" value="1"/>
</dbReference>
<evidence type="ECO:0000259" key="23">
    <source>
        <dbReference type="Pfam" id="PF02931"/>
    </source>
</evidence>
<dbReference type="PROSITE" id="PS00236">
    <property type="entry name" value="NEUROTR_ION_CHANNEL"/>
    <property type="match status" value="1"/>
</dbReference>
<evidence type="ECO:0000256" key="22">
    <source>
        <dbReference type="SAM" id="MobiDB-lite"/>
    </source>
</evidence>
<dbReference type="InterPro" id="IPR002394">
    <property type="entry name" value="Nicotinic_acetylcholine_rcpt"/>
</dbReference>
<dbReference type="SUPFAM" id="SSF63712">
    <property type="entry name" value="Nicotinic receptor ligand binding domain-like"/>
    <property type="match status" value="1"/>
</dbReference>
<dbReference type="InterPro" id="IPR006202">
    <property type="entry name" value="Neur_chan_lig-bd"/>
</dbReference>
<keyword evidence="7 21" id="KW-1133">Transmembrane helix</keyword>
<dbReference type="PRINTS" id="PR00254">
    <property type="entry name" value="NICOTINICR"/>
</dbReference>
<feature type="compositionally biased region" description="Polar residues" evidence="22">
    <location>
        <begin position="489"/>
        <end position="500"/>
    </location>
</feature>
<evidence type="ECO:0000256" key="4">
    <source>
        <dbReference type="ARBA" id="ARBA00022475"/>
    </source>
</evidence>
<feature type="transmembrane region" description="Helical" evidence="21">
    <location>
        <begin position="559"/>
        <end position="581"/>
    </location>
</feature>
<dbReference type="FunFam" id="1.20.58.390:FF:000014">
    <property type="entry name" value="Neuronal nicotinic acetylcholine receptor alpha4 subunit"/>
    <property type="match status" value="1"/>
</dbReference>
<evidence type="ECO:0000256" key="2">
    <source>
        <dbReference type="ARBA" id="ARBA00009237"/>
    </source>
</evidence>
<dbReference type="InterPro" id="IPR036719">
    <property type="entry name" value="Neuro-gated_channel_TM_sf"/>
</dbReference>
<dbReference type="InterPro" id="IPR036734">
    <property type="entry name" value="Neur_chan_lig-bd_sf"/>
</dbReference>
<dbReference type="InterPro" id="IPR038050">
    <property type="entry name" value="Neuro_actylchol_rec"/>
</dbReference>
<comment type="caution">
    <text evidence="25">The sequence shown here is derived from an EMBL/GenBank/DDBJ whole genome shotgun (WGS) entry which is preliminary data.</text>
</comment>
<keyword evidence="6" id="KW-0732">Signal</keyword>
<evidence type="ECO:0000256" key="16">
    <source>
        <dbReference type="ARBA" id="ARBA00023303"/>
    </source>
</evidence>
<evidence type="ECO:0000256" key="20">
    <source>
        <dbReference type="ARBA" id="ARBA00036634"/>
    </source>
</evidence>
<evidence type="ECO:0000256" key="12">
    <source>
        <dbReference type="ARBA" id="ARBA00023170"/>
    </source>
</evidence>
<evidence type="ECO:0000256" key="15">
    <source>
        <dbReference type="ARBA" id="ARBA00023286"/>
    </source>
</evidence>
<keyword evidence="11" id="KW-1015">Disulfide bond</keyword>
<feature type="transmembrane region" description="Helical" evidence="21">
    <location>
        <begin position="290"/>
        <end position="311"/>
    </location>
</feature>
<keyword evidence="8" id="KW-0770">Synapse</keyword>
<keyword evidence="3 21" id="KW-0813">Transport</keyword>
<feature type="region of interest" description="Disordered" evidence="22">
    <location>
        <begin position="372"/>
        <end position="411"/>
    </location>
</feature>
<evidence type="ECO:0000256" key="21">
    <source>
        <dbReference type="RuleBase" id="RU000687"/>
    </source>
</evidence>
<dbReference type="PRINTS" id="PR00252">
    <property type="entry name" value="NRIONCHANNEL"/>
</dbReference>
<evidence type="ECO:0000259" key="24">
    <source>
        <dbReference type="Pfam" id="PF02932"/>
    </source>
</evidence>
<evidence type="ECO:0000313" key="25">
    <source>
        <dbReference type="EMBL" id="KAL2082280.1"/>
    </source>
</evidence>
<evidence type="ECO:0000256" key="8">
    <source>
        <dbReference type="ARBA" id="ARBA00023018"/>
    </source>
</evidence>
<feature type="compositionally biased region" description="Low complexity" evidence="22">
    <location>
        <begin position="454"/>
        <end position="469"/>
    </location>
</feature>
<dbReference type="PANTHER" id="PTHR18945">
    <property type="entry name" value="NEUROTRANSMITTER GATED ION CHANNEL"/>
    <property type="match status" value="1"/>
</dbReference>
<comment type="catalytic activity">
    <reaction evidence="20">
        <text>Ca(2+)(in) = Ca(2+)(out)</text>
        <dbReference type="Rhea" id="RHEA:29671"/>
        <dbReference type="ChEBI" id="CHEBI:29108"/>
    </reaction>
</comment>
<comment type="catalytic activity">
    <reaction evidence="19">
        <text>Na(+)(in) = Na(+)(out)</text>
        <dbReference type="Rhea" id="RHEA:34963"/>
        <dbReference type="ChEBI" id="CHEBI:29101"/>
    </reaction>
</comment>
<feature type="compositionally biased region" description="Basic residues" evidence="22">
    <location>
        <begin position="372"/>
        <end position="405"/>
    </location>
</feature>
<keyword evidence="9 21" id="KW-0406">Ion transport</keyword>
<evidence type="ECO:0000313" key="26">
    <source>
        <dbReference type="Proteomes" id="UP001591681"/>
    </source>
</evidence>
<dbReference type="FunFam" id="2.70.170.10:FF:000005">
    <property type="entry name" value="Neuronal nicotinic acetylcholine receptor alpha4 subunit"/>
    <property type="match status" value="1"/>
</dbReference>
<dbReference type="CDD" id="cd19064">
    <property type="entry name" value="LGIC_TM_nAChR"/>
    <property type="match status" value="1"/>
</dbReference>
<organism evidence="25 26">
    <name type="scientific">Coilia grayii</name>
    <name type="common">Gray's grenadier anchovy</name>
    <dbReference type="NCBI Taxonomy" id="363190"/>
    <lineage>
        <taxon>Eukaryota</taxon>
        <taxon>Metazoa</taxon>
        <taxon>Chordata</taxon>
        <taxon>Craniata</taxon>
        <taxon>Vertebrata</taxon>
        <taxon>Euteleostomi</taxon>
        <taxon>Actinopterygii</taxon>
        <taxon>Neopterygii</taxon>
        <taxon>Teleostei</taxon>
        <taxon>Clupei</taxon>
        <taxon>Clupeiformes</taxon>
        <taxon>Clupeoidei</taxon>
        <taxon>Engraulidae</taxon>
        <taxon>Coilinae</taxon>
        <taxon>Coilia</taxon>
    </lineage>
</organism>
<dbReference type="Gene3D" id="1.20.58.390">
    <property type="entry name" value="Neurotransmitter-gated ion-channel transmembrane domain"/>
    <property type="match status" value="2"/>
</dbReference>
<evidence type="ECO:0000256" key="10">
    <source>
        <dbReference type="ARBA" id="ARBA00023136"/>
    </source>
</evidence>
<dbReference type="AlphaFoldDB" id="A0ABD1J524"/>
<feature type="transmembrane region" description="Helical" evidence="21">
    <location>
        <begin position="225"/>
        <end position="249"/>
    </location>
</feature>
<proteinExistence type="inferred from homology"/>
<comment type="similarity">
    <text evidence="2">Belongs to the ligand-gated ion channel (TC 1.A.9) family. Acetylcholine receptor (TC 1.A.9.1) subfamily.</text>
</comment>
<evidence type="ECO:0000256" key="13">
    <source>
        <dbReference type="ARBA" id="ARBA00023180"/>
    </source>
</evidence>
<feature type="transmembrane region" description="Helical" evidence="21">
    <location>
        <begin position="256"/>
        <end position="278"/>
    </location>
</feature>
<dbReference type="CDD" id="cd19015">
    <property type="entry name" value="LGIC_ECD_nAChR_A2"/>
    <property type="match status" value="1"/>
</dbReference>
<keyword evidence="12" id="KW-0675">Receptor</keyword>
<dbReference type="Gene3D" id="2.70.170.10">
    <property type="entry name" value="Neurotransmitter-gated ion-channel ligand-binding domain"/>
    <property type="match status" value="1"/>
</dbReference>
<keyword evidence="26" id="KW-1185">Reference proteome</keyword>
<dbReference type="GO" id="GO:0045211">
    <property type="term" value="C:postsynaptic membrane"/>
    <property type="evidence" value="ECO:0007669"/>
    <property type="project" value="UniProtKB-SubCell"/>
</dbReference>
<evidence type="ECO:0000256" key="1">
    <source>
        <dbReference type="ARBA" id="ARBA00003328"/>
    </source>
</evidence>
<evidence type="ECO:0000256" key="9">
    <source>
        <dbReference type="ARBA" id="ARBA00023065"/>
    </source>
</evidence>
<dbReference type="Pfam" id="PF02932">
    <property type="entry name" value="Neur_chan_memb"/>
    <property type="match status" value="2"/>
</dbReference>
<comment type="catalytic activity">
    <reaction evidence="18">
        <text>K(+)(in) = K(+)(out)</text>
        <dbReference type="Rhea" id="RHEA:29463"/>
        <dbReference type="ChEBI" id="CHEBI:29103"/>
    </reaction>
</comment>
<dbReference type="NCBIfam" id="TIGR00860">
    <property type="entry name" value="LIC"/>
    <property type="match status" value="1"/>
</dbReference>
<dbReference type="GO" id="GO:0034220">
    <property type="term" value="P:monoatomic ion transmembrane transport"/>
    <property type="evidence" value="ECO:0007669"/>
    <property type="project" value="UniProtKB-KW"/>
</dbReference>
<name>A0ABD1J524_9TELE</name>
<keyword evidence="10 21" id="KW-0472">Membrane</keyword>
<keyword evidence="16 21" id="KW-0407">Ion channel</keyword>